<feature type="signal peptide" evidence="2">
    <location>
        <begin position="1"/>
        <end position="20"/>
    </location>
</feature>
<evidence type="ECO:0000313" key="6">
    <source>
        <dbReference type="Proteomes" id="UP000032702"/>
    </source>
</evidence>
<dbReference type="HOGENOM" id="CLU_782619_0_0_7"/>
<evidence type="ECO:0000256" key="2">
    <source>
        <dbReference type="SAM" id="SignalP"/>
    </source>
</evidence>
<name>Q08UY1_STIAD</name>
<dbReference type="Proteomes" id="UP000032702">
    <property type="component" value="Unassembled WGS sequence"/>
</dbReference>
<dbReference type="EMBL" id="CP002271">
    <property type="protein sequence ID" value="ADO68818.1"/>
    <property type="molecule type" value="Genomic_DNA"/>
</dbReference>
<reference evidence="4 6" key="1">
    <citation type="submission" date="2006-04" db="EMBL/GenBank/DDBJ databases">
        <authorList>
            <person name="Nierman W.C."/>
        </authorList>
    </citation>
    <scope>NUCLEOTIDE SEQUENCE [LARGE SCALE GENOMIC DNA]</scope>
    <source>
        <strain evidence="4 6">DW4/3-1</strain>
    </source>
</reference>
<feature type="region of interest" description="Disordered" evidence="1">
    <location>
        <begin position="23"/>
        <end position="74"/>
    </location>
</feature>
<dbReference type="AlphaFoldDB" id="Q08UY1"/>
<evidence type="ECO:0000313" key="5">
    <source>
        <dbReference type="Proteomes" id="UP000001351"/>
    </source>
</evidence>
<dbReference type="PATRIC" id="fig|378806.16.peg.3216"/>
<dbReference type="STRING" id="378806.STAUR_1014"/>
<dbReference type="EMBL" id="AAMD01000123">
    <property type="protein sequence ID" value="EAU64284.1"/>
    <property type="molecule type" value="Genomic_DNA"/>
</dbReference>
<feature type="chain" id="PRO_5010840111" evidence="2">
    <location>
        <begin position="21"/>
        <end position="331"/>
    </location>
</feature>
<dbReference type="KEGG" id="sur:STAUR_1014"/>
<evidence type="ECO:0000256" key="1">
    <source>
        <dbReference type="SAM" id="MobiDB-lite"/>
    </source>
</evidence>
<dbReference type="Proteomes" id="UP000001351">
    <property type="component" value="Chromosome"/>
</dbReference>
<dbReference type="RefSeq" id="WP_002616749.1">
    <property type="nucleotide sequence ID" value="NC_014623.1"/>
</dbReference>
<dbReference type="PROSITE" id="PS51257">
    <property type="entry name" value="PROKAR_LIPOPROTEIN"/>
    <property type="match status" value="1"/>
</dbReference>
<accession>Q08UY1</accession>
<proteinExistence type="predicted"/>
<keyword evidence="5" id="KW-1185">Reference proteome</keyword>
<evidence type="ECO:0000313" key="3">
    <source>
        <dbReference type="EMBL" id="ADO68818.1"/>
    </source>
</evidence>
<reference evidence="3 5" key="2">
    <citation type="journal article" date="2011" name="Mol. Biol. Evol.">
        <title>Comparative genomic analysis of fruiting body formation in Myxococcales.</title>
        <authorList>
            <person name="Huntley S."/>
            <person name="Hamann N."/>
            <person name="Wegener-Feldbrugge S."/>
            <person name="Treuner-Lange A."/>
            <person name="Kube M."/>
            <person name="Reinhardt R."/>
            <person name="Klages S."/>
            <person name="Muller R."/>
            <person name="Ronning C.M."/>
            <person name="Nierman W.C."/>
            <person name="Sogaard-Andersen L."/>
        </authorList>
    </citation>
    <scope>NUCLEOTIDE SEQUENCE [LARGE SCALE GENOMIC DNA]</scope>
    <source>
        <strain evidence="3 5">DW4/3-1</strain>
    </source>
</reference>
<sequence>MRRLPFTVLLVACCALSLSAGCGDDEPGTPSPPGQDGGPPDAGGAPDAGSPDGGDGGAPDAGPGDAGGPWVLSSVPAEGSTDLYPVEVYYRTTGQKGLAERKVLTVTFNVPMDTSITQTMLYDKTDPHAEPRPVEGTWSVDAKTLTLTVLQPEEGGPVLYGENAYAVDLRGFQDAEGHSLDAAHAGLGDGRLDFQTAPNDELLNHACGHTLADATAAVSASATPTGTLPRTDVTHKYYEVTVPSDGGAPSGHTRLRLLPEASYLLFLDVQVSVSLSQLASGTPVDSALEQTPPACAGITSRVRFTTPGDDADLRAHFMGASKFHAILEQSF</sequence>
<feature type="compositionally biased region" description="Gly residues" evidence="1">
    <location>
        <begin position="51"/>
        <end position="67"/>
    </location>
</feature>
<organism evidence="4 6">
    <name type="scientific">Stigmatella aurantiaca (strain DW4/3-1)</name>
    <dbReference type="NCBI Taxonomy" id="378806"/>
    <lineage>
        <taxon>Bacteria</taxon>
        <taxon>Pseudomonadati</taxon>
        <taxon>Myxococcota</taxon>
        <taxon>Myxococcia</taxon>
        <taxon>Myxococcales</taxon>
        <taxon>Cystobacterineae</taxon>
        <taxon>Archangiaceae</taxon>
        <taxon>Stigmatella</taxon>
    </lineage>
</organism>
<evidence type="ECO:0000313" key="4">
    <source>
        <dbReference type="EMBL" id="EAU64284.1"/>
    </source>
</evidence>
<protein>
    <submittedName>
        <fullName evidence="3">Conserved uncharacterized protein</fullName>
    </submittedName>
</protein>
<dbReference type="OrthoDB" id="5524421at2"/>
<dbReference type="eggNOG" id="COG2372">
    <property type="taxonomic scope" value="Bacteria"/>
</dbReference>
<gene>
    <name evidence="3" type="ordered locus">STAUR_1014</name>
    <name evidence="4" type="ORF">STIAU_0717</name>
</gene>
<keyword evidence="2" id="KW-0732">Signal</keyword>